<organism evidence="1 2">
    <name type="scientific">Capnocytophaga canis</name>
    <dbReference type="NCBI Taxonomy" id="1848903"/>
    <lineage>
        <taxon>Bacteria</taxon>
        <taxon>Pseudomonadati</taxon>
        <taxon>Bacteroidota</taxon>
        <taxon>Flavobacteriia</taxon>
        <taxon>Flavobacteriales</taxon>
        <taxon>Flavobacteriaceae</taxon>
        <taxon>Capnocytophaga</taxon>
    </lineage>
</organism>
<evidence type="ECO:0000313" key="2">
    <source>
        <dbReference type="Proteomes" id="UP000045051"/>
    </source>
</evidence>
<name>A0A0B7I2M9_9FLAO</name>
<keyword evidence="2" id="KW-1185">Reference proteome</keyword>
<gene>
    <name evidence="1" type="ORF">CCAND38_320003</name>
</gene>
<evidence type="ECO:0008006" key="3">
    <source>
        <dbReference type="Google" id="ProtNLM"/>
    </source>
</evidence>
<reference evidence="1 2" key="1">
    <citation type="submission" date="2015-01" db="EMBL/GenBank/DDBJ databases">
        <authorList>
            <person name="Xiang T."/>
            <person name="Song Y."/>
            <person name="Huang L."/>
            <person name="Wang B."/>
            <person name="Wu P."/>
        </authorList>
    </citation>
    <scope>NUCLEOTIDE SEQUENCE [LARGE SCALE GENOMIC DNA]</scope>
    <source>
        <strain evidence="1 2">CcD38</strain>
    </source>
</reference>
<dbReference type="AlphaFoldDB" id="A0A0B7I2M9"/>
<dbReference type="PROSITE" id="PS51257">
    <property type="entry name" value="PROKAR_LIPOPROTEIN"/>
    <property type="match status" value="1"/>
</dbReference>
<proteinExistence type="predicted"/>
<sequence>MKQKKITSKTLFLAIIATGLTVVGCNKEGSSTPEVDPNAGVIFHLGYGSGYKGTASANVAPITNLKTGSITFEGEGKIGKAFESARTHRFYASADGKFLYDLEYGNGKIVKYSVSGNDQLYSKVKDLSVKEIMGTSNPRWKMIDDKTALLFNITPKYRVDGNTGAVTAKEKSKLRILSVNLTDFTLGKPVDIEIPDAKSSDVLPNAHIWRVDNAIVHNGKAYIGTAVQGFNETTQKIVATRQYGSGNSLIAHDATTLVLDYPSFQNPKLTYSTQGYGETYGYRAPSYLIDGNDVYNISMEQTHIFKINSVTGEYDNSYDFDLKEKLGLSHDVAGTGFFYAGNGIAYVPFAEASKLEATDATWGLARVDLRAKTAKKMNMPSKLWMRYYQAAKLGKDGKLYMAICPTSGSGNIYIFDPTKDDPNGFEKGATLQVSGEGFYMGVY</sequence>
<evidence type="ECO:0000313" key="1">
    <source>
        <dbReference type="EMBL" id="CEN46186.1"/>
    </source>
</evidence>
<dbReference type="Proteomes" id="UP000045051">
    <property type="component" value="Unassembled WGS sequence"/>
</dbReference>
<dbReference type="RefSeq" id="WP_042344251.1">
    <property type="nucleotide sequence ID" value="NZ_CDOI01000143.1"/>
</dbReference>
<dbReference type="EMBL" id="CDOI01000143">
    <property type="protein sequence ID" value="CEN46186.1"/>
    <property type="molecule type" value="Genomic_DNA"/>
</dbReference>
<protein>
    <recommendedName>
        <fullName evidence="3">DUF4374 domain-containing protein</fullName>
    </recommendedName>
</protein>
<accession>A0A0B7I2M9</accession>